<name>A0A2G5C0Z7_AQUCA</name>
<dbReference type="PROSITE" id="PS00138">
    <property type="entry name" value="SUBTILASE_SER"/>
    <property type="match status" value="1"/>
</dbReference>
<evidence type="ECO:0000256" key="9">
    <source>
        <dbReference type="SAM" id="SignalP"/>
    </source>
</evidence>
<accession>A0A2G5C0Z7</accession>
<feature type="active site" description="Charge relay system" evidence="6 7">
    <location>
        <position position="572"/>
    </location>
</feature>
<keyword evidence="15" id="KW-1185">Reference proteome</keyword>
<dbReference type="InParanoid" id="A0A2G5C0Z7"/>
<evidence type="ECO:0000313" key="15">
    <source>
        <dbReference type="Proteomes" id="UP000230069"/>
    </source>
</evidence>
<evidence type="ECO:0000256" key="3">
    <source>
        <dbReference type="ARBA" id="ARBA00022729"/>
    </source>
</evidence>
<dbReference type="AlphaFoldDB" id="A0A2G5C0Z7"/>
<dbReference type="Proteomes" id="UP000230069">
    <property type="component" value="Unassembled WGS sequence"/>
</dbReference>
<dbReference type="InterPro" id="IPR034197">
    <property type="entry name" value="Peptidases_S8_3"/>
</dbReference>
<dbReference type="Gene3D" id="3.40.50.200">
    <property type="entry name" value="Peptidase S8/S53 domain"/>
    <property type="match status" value="1"/>
</dbReference>
<dbReference type="InterPro" id="IPR010259">
    <property type="entry name" value="S8pro/Inhibitor_I9"/>
</dbReference>
<evidence type="ECO:0000259" key="13">
    <source>
        <dbReference type="Pfam" id="PF17766"/>
    </source>
</evidence>
<evidence type="ECO:0000256" key="4">
    <source>
        <dbReference type="ARBA" id="ARBA00022801"/>
    </source>
</evidence>
<evidence type="ECO:0000256" key="2">
    <source>
        <dbReference type="ARBA" id="ARBA00022670"/>
    </source>
</evidence>
<dbReference type="InterPro" id="IPR023828">
    <property type="entry name" value="Peptidase_S8_Ser-AS"/>
</dbReference>
<evidence type="ECO:0000256" key="7">
    <source>
        <dbReference type="PROSITE-ProRule" id="PRU01240"/>
    </source>
</evidence>
<reference evidence="14 15" key="1">
    <citation type="submission" date="2017-09" db="EMBL/GenBank/DDBJ databases">
        <title>WGS assembly of Aquilegia coerulea Goldsmith.</title>
        <authorList>
            <person name="Hodges S."/>
            <person name="Kramer E."/>
            <person name="Nordborg M."/>
            <person name="Tomkins J."/>
            <person name="Borevitz J."/>
            <person name="Derieg N."/>
            <person name="Yan J."/>
            <person name="Mihaltcheva S."/>
            <person name="Hayes R.D."/>
            <person name="Rokhsar D."/>
        </authorList>
    </citation>
    <scope>NUCLEOTIDE SEQUENCE [LARGE SCALE GENOMIC DNA]</scope>
    <source>
        <strain evidence="15">cv. Goldsmith</strain>
    </source>
</reference>
<dbReference type="CDD" id="cd02120">
    <property type="entry name" value="PA_subtilisin_like"/>
    <property type="match status" value="1"/>
</dbReference>
<evidence type="ECO:0000259" key="12">
    <source>
        <dbReference type="Pfam" id="PF05922"/>
    </source>
</evidence>
<dbReference type="EMBL" id="KZ305149">
    <property type="protein sequence ID" value="PIA24956.1"/>
    <property type="molecule type" value="Genomic_DNA"/>
</dbReference>
<feature type="domain" description="Subtilisin-like protease fibronectin type-III" evidence="13">
    <location>
        <begin position="679"/>
        <end position="779"/>
    </location>
</feature>
<organism evidence="14 15">
    <name type="scientific">Aquilegia coerulea</name>
    <name type="common">Rocky mountain columbine</name>
    <dbReference type="NCBI Taxonomy" id="218851"/>
    <lineage>
        <taxon>Eukaryota</taxon>
        <taxon>Viridiplantae</taxon>
        <taxon>Streptophyta</taxon>
        <taxon>Embryophyta</taxon>
        <taxon>Tracheophyta</taxon>
        <taxon>Spermatophyta</taxon>
        <taxon>Magnoliopsida</taxon>
        <taxon>Ranunculales</taxon>
        <taxon>Ranunculaceae</taxon>
        <taxon>Thalictroideae</taxon>
        <taxon>Aquilegia</taxon>
    </lineage>
</organism>
<protein>
    <recommendedName>
        <fullName evidence="16">Subtilisin-like protease SBT5.6</fullName>
    </recommendedName>
</protein>
<dbReference type="GO" id="GO:0006508">
    <property type="term" value="P:proteolysis"/>
    <property type="evidence" value="ECO:0007669"/>
    <property type="project" value="UniProtKB-KW"/>
</dbReference>
<dbReference type="InterPro" id="IPR037045">
    <property type="entry name" value="S8pro/Inhibitor_I9_sf"/>
</dbReference>
<dbReference type="STRING" id="218851.A0A2G5C0Z7"/>
<dbReference type="InterPro" id="IPR000209">
    <property type="entry name" value="Peptidase_S8/S53_dom"/>
</dbReference>
<feature type="domain" description="Peptidase S8/S53" evidence="10">
    <location>
        <begin position="147"/>
        <end position="631"/>
    </location>
</feature>
<dbReference type="Pfam" id="PF02225">
    <property type="entry name" value="PA"/>
    <property type="match status" value="1"/>
</dbReference>
<evidence type="ECO:0008006" key="16">
    <source>
        <dbReference type="Google" id="ProtNLM"/>
    </source>
</evidence>
<evidence type="ECO:0000256" key="5">
    <source>
        <dbReference type="ARBA" id="ARBA00022825"/>
    </source>
</evidence>
<dbReference type="OrthoDB" id="206201at2759"/>
<feature type="chain" id="PRO_5013559144" description="Subtilisin-like protease SBT5.6" evidence="9">
    <location>
        <begin position="24"/>
        <end position="780"/>
    </location>
</feature>
<dbReference type="InterPro" id="IPR036852">
    <property type="entry name" value="Peptidase_S8/S53_dom_sf"/>
</dbReference>
<dbReference type="Pfam" id="PF00082">
    <property type="entry name" value="Peptidase_S8"/>
    <property type="match status" value="1"/>
</dbReference>
<keyword evidence="4 7" id="KW-0378">Hydrolase</keyword>
<dbReference type="Gene3D" id="3.50.30.30">
    <property type="match status" value="1"/>
</dbReference>
<feature type="compositionally biased region" description="Basic and acidic residues" evidence="8">
    <location>
        <begin position="221"/>
        <end position="230"/>
    </location>
</feature>
<dbReference type="PRINTS" id="PR00723">
    <property type="entry name" value="SUBTILISIN"/>
</dbReference>
<evidence type="ECO:0000256" key="1">
    <source>
        <dbReference type="ARBA" id="ARBA00011073"/>
    </source>
</evidence>
<dbReference type="InterPro" id="IPR015500">
    <property type="entry name" value="Peptidase_S8_subtilisin-rel"/>
</dbReference>
<dbReference type="InterPro" id="IPR003137">
    <property type="entry name" value="PA_domain"/>
</dbReference>
<dbReference type="Pfam" id="PF17766">
    <property type="entry name" value="fn3_6"/>
    <property type="match status" value="1"/>
</dbReference>
<evidence type="ECO:0000259" key="10">
    <source>
        <dbReference type="Pfam" id="PF00082"/>
    </source>
</evidence>
<sequence length="780" mass="83064">MKVKNLFVVLSSFLFFLPLLISCQEKHVYIVYFGEHDGLKTHQEIEDHHYSYLTTSLQQTQEIAKANVLYSYKNSINGFAALLTPEEASTLSEKEEVLSVFATKPNRYSLQTTRSWKFLGLEDGKEYGKSDQLGWGSESLLQKANYGKDVIVGLLDSGVWPESRSFNDEGMGPVPLSWKGICQAGDSFNSSNCNRKLIGARYYLKAYEHYNGPLNASNDFRSPRDHDGHGSHTASTAAGREVRNASALGGIASGTASGGAPLARVAMYKVCWPLNGTLQNGDSCLEADMLAAIDDAIGDGVNVLSISIGTTDLLKYTEDGIALGALHAIKNNIVVSVAAGNNGPGPATVNNLAPWTITVAASSIDRAFSAPVVLGNGLKIKGQTVTPYKLKNKMYPLVYAGDVVEPHVPANSTGQCMPGSLSPEKTKGKIVLCFRGEGLRVGKGAEVKRAGGAGIILGNIPANGNEISVDPYVLPGTSVAADDAITILNYINSTKKPMAQIDPVVTVLDTKPAPFMAGFSATGPNPLEPNILKPDISAPGLNILAAWSEASSPTKLDIDHRVAQYNFDSGTSMATPHVAGVAALLKAIHPTWSSAAIRSAIMTTANVKNNQGKHLTTAAGTDGNPFNYGSGHLRPTKVSDPGLVYDATYTDYLLFLCSIGVNNVDKTFKCPSNPPSANNLNHPSLAIANLTGTMTVNRTVTNVGGKRSLYVATVESPRGFSVKVQPKILYFTEVGEKKSFTVTVKAKKGGNKGKVKGEYSFGSYAWNDGIHVVRSPIVVS</sequence>
<dbReference type="Pfam" id="PF05922">
    <property type="entry name" value="Inhibitor_I9"/>
    <property type="match status" value="1"/>
</dbReference>
<keyword evidence="5 7" id="KW-0720">Serine protease</keyword>
<evidence type="ECO:0000256" key="8">
    <source>
        <dbReference type="SAM" id="MobiDB-lite"/>
    </source>
</evidence>
<evidence type="ECO:0000256" key="6">
    <source>
        <dbReference type="PIRSR" id="PIRSR615500-1"/>
    </source>
</evidence>
<comment type="similarity">
    <text evidence="1 7">Belongs to the peptidase S8 family.</text>
</comment>
<dbReference type="SUPFAM" id="SSF52743">
    <property type="entry name" value="Subtilisin-like"/>
    <property type="match status" value="1"/>
</dbReference>
<evidence type="ECO:0000259" key="11">
    <source>
        <dbReference type="Pfam" id="PF02225"/>
    </source>
</evidence>
<feature type="active site" description="Charge relay system" evidence="6 7">
    <location>
        <position position="156"/>
    </location>
</feature>
<keyword evidence="3 9" id="KW-0732">Signal</keyword>
<dbReference type="PANTHER" id="PTHR10795">
    <property type="entry name" value="PROPROTEIN CONVERTASE SUBTILISIN/KEXIN"/>
    <property type="match status" value="1"/>
</dbReference>
<dbReference type="CDD" id="cd04852">
    <property type="entry name" value="Peptidases_S8_3"/>
    <property type="match status" value="1"/>
</dbReference>
<dbReference type="InterPro" id="IPR045051">
    <property type="entry name" value="SBT"/>
</dbReference>
<dbReference type="FunFam" id="3.50.30.30:FF:000005">
    <property type="entry name" value="subtilisin-like protease SBT1.5"/>
    <property type="match status" value="1"/>
</dbReference>
<dbReference type="PROSITE" id="PS51257">
    <property type="entry name" value="PROKAR_LIPOPROTEIN"/>
    <property type="match status" value="1"/>
</dbReference>
<feature type="domain" description="Inhibitor I9" evidence="12">
    <location>
        <begin position="28"/>
        <end position="101"/>
    </location>
</feature>
<feature type="signal peptide" evidence="9">
    <location>
        <begin position="1"/>
        <end position="23"/>
    </location>
</feature>
<keyword evidence="2 7" id="KW-0645">Protease</keyword>
<feature type="domain" description="PA" evidence="11">
    <location>
        <begin position="396"/>
        <end position="484"/>
    </location>
</feature>
<feature type="region of interest" description="Disordered" evidence="8">
    <location>
        <begin position="217"/>
        <end position="239"/>
    </location>
</feature>
<dbReference type="Gene3D" id="3.30.70.80">
    <property type="entry name" value="Peptidase S8 propeptide/proteinase inhibitor I9"/>
    <property type="match status" value="1"/>
</dbReference>
<dbReference type="PROSITE" id="PS51892">
    <property type="entry name" value="SUBTILASE"/>
    <property type="match status" value="1"/>
</dbReference>
<dbReference type="GO" id="GO:0004252">
    <property type="term" value="F:serine-type endopeptidase activity"/>
    <property type="evidence" value="ECO:0007669"/>
    <property type="project" value="UniProtKB-UniRule"/>
</dbReference>
<dbReference type="Gene3D" id="2.60.40.2310">
    <property type="match status" value="1"/>
</dbReference>
<dbReference type="FunCoup" id="A0A2G5C0Z7">
    <property type="interactions" value="51"/>
</dbReference>
<dbReference type="InterPro" id="IPR041469">
    <property type="entry name" value="Subtilisin-like_FN3"/>
</dbReference>
<proteinExistence type="inferred from homology"/>
<gene>
    <name evidence="14" type="ORF">AQUCO_13600002v1</name>
</gene>
<dbReference type="FunFam" id="3.40.50.200:FF:000006">
    <property type="entry name" value="Subtilisin-like protease SBT1.5"/>
    <property type="match status" value="1"/>
</dbReference>
<evidence type="ECO:0000313" key="14">
    <source>
        <dbReference type="EMBL" id="PIA24956.1"/>
    </source>
</evidence>
<feature type="active site" description="Charge relay system" evidence="6 7">
    <location>
        <position position="229"/>
    </location>
</feature>